<protein>
    <submittedName>
        <fullName evidence="1">XRE family transcriptional regulator</fullName>
    </submittedName>
</protein>
<sequence>MTGPADVLDEVRLTAQRMVAVELERLARRSDLSQVQIETVAAALERVSTVLVFDRVASWQGDPWVVAELFGHRVPTVSEEDRRCPS</sequence>
<proteinExistence type="predicted"/>
<gene>
    <name evidence="1" type="ORF">ABEU20_000977</name>
</gene>
<dbReference type="Proteomes" id="UP001629745">
    <property type="component" value="Unassembled WGS sequence"/>
</dbReference>
<evidence type="ECO:0000313" key="1">
    <source>
        <dbReference type="EMBL" id="MFM1722423.1"/>
    </source>
</evidence>
<accession>A0ABW9FCH6</accession>
<name>A0ABW9FCH6_9NOCA</name>
<dbReference type="EMBL" id="JBDLNV010000001">
    <property type="protein sequence ID" value="MFM1722423.1"/>
    <property type="molecule type" value="Genomic_DNA"/>
</dbReference>
<keyword evidence="2" id="KW-1185">Reference proteome</keyword>
<comment type="caution">
    <text evidence="1">The sequence shown here is derived from an EMBL/GenBank/DDBJ whole genome shotgun (WGS) entry which is preliminary data.</text>
</comment>
<dbReference type="RefSeq" id="WP_420162978.1">
    <property type="nucleotide sequence ID" value="NZ_JBDLNV010000001.1"/>
</dbReference>
<reference evidence="1 2" key="1">
    <citation type="submission" date="2023-11" db="EMBL/GenBank/DDBJ databases">
        <authorList>
            <person name="Val-Calvo J."/>
            <person name="Scortti M."/>
            <person name="Vazquez-Boland J."/>
        </authorList>
    </citation>
    <scope>NUCLEOTIDE SEQUENCE [LARGE SCALE GENOMIC DNA]</scope>
    <source>
        <strain evidence="1 2">PAM 2766</strain>
    </source>
</reference>
<evidence type="ECO:0000313" key="2">
    <source>
        <dbReference type="Proteomes" id="UP001629745"/>
    </source>
</evidence>
<organism evidence="1 2">
    <name type="scientific">Rhodococcus parequi</name>
    <dbReference type="NCBI Taxonomy" id="3137122"/>
    <lineage>
        <taxon>Bacteria</taxon>
        <taxon>Bacillati</taxon>
        <taxon>Actinomycetota</taxon>
        <taxon>Actinomycetes</taxon>
        <taxon>Mycobacteriales</taxon>
        <taxon>Nocardiaceae</taxon>
        <taxon>Rhodococcus</taxon>
    </lineage>
</organism>